<organism evidence="6 7">
    <name type="scientific">Croceicoccus marinus</name>
    <dbReference type="NCBI Taxonomy" id="450378"/>
    <lineage>
        <taxon>Bacteria</taxon>
        <taxon>Pseudomonadati</taxon>
        <taxon>Pseudomonadota</taxon>
        <taxon>Alphaproteobacteria</taxon>
        <taxon>Sphingomonadales</taxon>
        <taxon>Erythrobacteraceae</taxon>
        <taxon>Croceicoccus</taxon>
    </lineage>
</organism>
<evidence type="ECO:0000313" key="7">
    <source>
        <dbReference type="Proteomes" id="UP000515297"/>
    </source>
</evidence>
<feature type="region of interest" description="Disordered" evidence="4">
    <location>
        <begin position="1"/>
        <end position="24"/>
    </location>
</feature>
<keyword evidence="2" id="KW-1134">Transmembrane beta strand</keyword>
<evidence type="ECO:0000256" key="4">
    <source>
        <dbReference type="SAM" id="MobiDB-lite"/>
    </source>
</evidence>
<dbReference type="Gene3D" id="3.10.20.310">
    <property type="entry name" value="membrane protein fhac"/>
    <property type="match status" value="2"/>
</dbReference>
<evidence type="ECO:0000256" key="2">
    <source>
        <dbReference type="ARBA" id="ARBA00022452"/>
    </source>
</evidence>
<dbReference type="Proteomes" id="UP000515297">
    <property type="component" value="Chromosome"/>
</dbReference>
<evidence type="ECO:0000313" key="6">
    <source>
        <dbReference type="EMBL" id="QNE06570.1"/>
    </source>
</evidence>
<reference evidence="6 7" key="1">
    <citation type="submission" date="2020-08" db="EMBL/GenBank/DDBJ databases">
        <authorList>
            <person name="Liu G."/>
            <person name="Sun C."/>
        </authorList>
    </citation>
    <scope>NUCLEOTIDE SEQUENCE [LARGE SCALE GENOMIC DNA]</scope>
    <source>
        <strain evidence="6 7">OT19</strain>
    </source>
</reference>
<proteinExistence type="predicted"/>
<dbReference type="AlphaFoldDB" id="A0A7G6VXV5"/>
<sequence length="786" mass="84735">MRLLPLRSRSRAPTATRSRSAPARTECLAHRTSIAFLKADSEAYRFDAGAFSTIRIATWALLLTAGAAVALAPAAGAQSLDADPELEALIPDAAVANPEAWAMDTEAAATPVPEEADADADLTDTGFSIEWPEAEDFEVELQEIKIDPELEQLLSRESGRPAADLALPGMAERGGEGDRDEYELAETELSRRIVLSHPASFAEFGQFDEFIARFEGLSDIETLRDDDDNLAQLANRAEEDAALLSDMLAVYGFNDADVRQRVETPPAGEGSGESGAVVASDAQYVFTIDPGERYRYGEVALPGLEAAEDDFAALRDAFEIRAGDFIQEDRIVAERIDLGVAMGETGYAFAEVGQPDLLIDHASDEGDLTLPVTPGGQYRFGEVISSDPEFLSSRHLSEIAQFDAGEIYQASEVDDLRRAILSTGLVSSLSVTPREVAPPANGEPGTVAVDVALTPAPLRTIAGAVGYDTGRGIRTEVSWEHRNLFPPEGMLQLHAIAGTQEQLAGATFRRNNWHGRDRVLTLDVFASTIDRDAYEARTISGVARFEKLSTLLFQKVLAWSIGLELVATQEREGTLGGLTGPRETYFVAALPGEVIYDKSDDLLDPTRGWRVALFASPELSHTGGERSTYLRSWAEGRYYQPVSERLVVAGRARFGTIVGTDISNIAPSRRLYAGGGGSVRGYGYQEIGPKDDLGDPTGGLSLSEFSLEARYRTGLLDGAISIVPFIDAGTVANDSSPRLNGMQYGAGVGVRYHTNFGPLRFDVATPLNPRPDDGRIAVYISLGQAF</sequence>
<evidence type="ECO:0000256" key="3">
    <source>
        <dbReference type="ARBA" id="ARBA00023136"/>
    </source>
</evidence>
<dbReference type="InterPro" id="IPR039910">
    <property type="entry name" value="D15-like"/>
</dbReference>
<dbReference type="PANTHER" id="PTHR12815:SF42">
    <property type="entry name" value="BACTERIAL SURFACE ANTIGEN (D15) DOMAIN-CONTAINING PROTEIN"/>
    <property type="match status" value="1"/>
</dbReference>
<comment type="subcellular location">
    <subcellularLocation>
        <location evidence="1">Membrane</location>
    </subcellularLocation>
</comment>
<dbReference type="PANTHER" id="PTHR12815">
    <property type="entry name" value="SORTING AND ASSEMBLY MACHINERY SAMM50 PROTEIN FAMILY MEMBER"/>
    <property type="match status" value="1"/>
</dbReference>
<keyword evidence="3" id="KW-0472">Membrane</keyword>
<dbReference type="EMBL" id="CP060052">
    <property type="protein sequence ID" value="QNE06570.1"/>
    <property type="molecule type" value="Genomic_DNA"/>
</dbReference>
<feature type="domain" description="Bacterial surface antigen (D15)" evidence="5">
    <location>
        <begin position="494"/>
        <end position="786"/>
    </location>
</feature>
<evidence type="ECO:0000256" key="1">
    <source>
        <dbReference type="ARBA" id="ARBA00004370"/>
    </source>
</evidence>
<dbReference type="Pfam" id="PF01103">
    <property type="entry name" value="Omp85"/>
    <property type="match status" value="1"/>
</dbReference>
<dbReference type="Gene3D" id="2.40.160.50">
    <property type="entry name" value="membrane protein fhac: a member of the omp85/tpsb transporter family"/>
    <property type="match status" value="1"/>
</dbReference>
<protein>
    <submittedName>
        <fullName evidence="6">BamA/TamA family outer membrane protein</fullName>
    </submittedName>
</protein>
<gene>
    <name evidence="6" type="ORF">H4O24_05165</name>
</gene>
<dbReference type="InterPro" id="IPR000184">
    <property type="entry name" value="Bac_surfAg_D15"/>
</dbReference>
<evidence type="ECO:0000259" key="5">
    <source>
        <dbReference type="Pfam" id="PF01103"/>
    </source>
</evidence>
<name>A0A7G6VXV5_9SPHN</name>
<accession>A0A7G6VXV5</accession>
<dbReference type="GO" id="GO:0019867">
    <property type="term" value="C:outer membrane"/>
    <property type="evidence" value="ECO:0007669"/>
    <property type="project" value="InterPro"/>
</dbReference>
<keyword evidence="2" id="KW-0812">Transmembrane</keyword>